<proteinExistence type="predicted"/>
<dbReference type="Proteomes" id="UP000287171">
    <property type="component" value="Unassembled WGS sequence"/>
</dbReference>
<feature type="domain" description="Xylose isomerase-like TIM barrel" evidence="1">
    <location>
        <begin position="33"/>
        <end position="294"/>
    </location>
</feature>
<evidence type="ECO:0000313" key="3">
    <source>
        <dbReference type="Proteomes" id="UP000287171"/>
    </source>
</evidence>
<reference evidence="3" key="1">
    <citation type="submission" date="2018-12" db="EMBL/GenBank/DDBJ databases">
        <title>Tengunoibacter tsumagoiensis gen. nov., sp. nov., Dictyobacter kobayashii sp. nov., D. alpinus sp. nov., and D. joshuensis sp. nov. and description of Dictyobacteraceae fam. nov. within the order Ktedonobacterales isolated from Tengu-no-mugimeshi.</title>
        <authorList>
            <person name="Wang C.M."/>
            <person name="Zheng Y."/>
            <person name="Sakai Y."/>
            <person name="Toyoda A."/>
            <person name="Minakuchi Y."/>
            <person name="Abe K."/>
            <person name="Yokota A."/>
            <person name="Yabe S."/>
        </authorList>
    </citation>
    <scope>NUCLEOTIDE SEQUENCE [LARGE SCALE GENOMIC DNA]</scope>
    <source>
        <strain evidence="3">Uno16</strain>
    </source>
</reference>
<protein>
    <submittedName>
        <fullName evidence="2">Myo-inositol catabolism protein IolH</fullName>
    </submittedName>
</protein>
<dbReference type="OrthoDB" id="9779184at2"/>
<accession>A0A402BB19</accession>
<evidence type="ECO:0000313" key="2">
    <source>
        <dbReference type="EMBL" id="GCE28628.1"/>
    </source>
</evidence>
<dbReference type="PANTHER" id="PTHR12110">
    <property type="entry name" value="HYDROXYPYRUVATE ISOMERASE"/>
    <property type="match status" value="1"/>
</dbReference>
<sequence>MQASTPLGNIAVFPKCYMDELCVSKTMTLFDWIEQAATLDVDGLEFYPSFFASFERPYLQAVRAALQAHQLSMPMLCASPDFTKPTAVERDAEVESYKRMIELVDFFGASSPRTCRILSGQRRPGLSEEQGVELVVECIQRLLPVAQHYGVLLAIENHYKDNYWTYPEFAQQLPVFQRIIQAIDSPWFGVNYDPSNALLAGDDPLAVLDAVLTRVVSMHASDRRLREGSTLADLRSQEESIGYAAILNHGEIGTGLNDFSAIFHRLQSAGFHGWISIEDGINGLPELQRSVQYLRGTLAQM</sequence>
<dbReference type="AlphaFoldDB" id="A0A402BB19"/>
<dbReference type="Pfam" id="PF01261">
    <property type="entry name" value="AP_endonuc_2"/>
    <property type="match status" value="1"/>
</dbReference>
<organism evidence="2 3">
    <name type="scientific">Dictyobacter alpinus</name>
    <dbReference type="NCBI Taxonomy" id="2014873"/>
    <lineage>
        <taxon>Bacteria</taxon>
        <taxon>Bacillati</taxon>
        <taxon>Chloroflexota</taxon>
        <taxon>Ktedonobacteria</taxon>
        <taxon>Ktedonobacterales</taxon>
        <taxon>Dictyobacteraceae</taxon>
        <taxon>Dictyobacter</taxon>
    </lineage>
</organism>
<name>A0A402BB19_9CHLR</name>
<keyword evidence="3" id="KW-1185">Reference proteome</keyword>
<dbReference type="Gene3D" id="3.20.20.150">
    <property type="entry name" value="Divalent-metal-dependent TIM barrel enzymes"/>
    <property type="match status" value="1"/>
</dbReference>
<comment type="caution">
    <text evidence="2">The sequence shown here is derived from an EMBL/GenBank/DDBJ whole genome shotgun (WGS) entry which is preliminary data.</text>
</comment>
<dbReference type="SUPFAM" id="SSF51658">
    <property type="entry name" value="Xylose isomerase-like"/>
    <property type="match status" value="1"/>
</dbReference>
<dbReference type="PANTHER" id="PTHR12110:SF41">
    <property type="entry name" value="INOSOSE DEHYDRATASE"/>
    <property type="match status" value="1"/>
</dbReference>
<dbReference type="InterPro" id="IPR050312">
    <property type="entry name" value="IolE/XylAMocC-like"/>
</dbReference>
<dbReference type="InterPro" id="IPR036237">
    <property type="entry name" value="Xyl_isomerase-like_sf"/>
</dbReference>
<dbReference type="InterPro" id="IPR013022">
    <property type="entry name" value="Xyl_isomerase-like_TIM-brl"/>
</dbReference>
<dbReference type="EMBL" id="BIFT01000001">
    <property type="protein sequence ID" value="GCE28628.1"/>
    <property type="molecule type" value="Genomic_DNA"/>
</dbReference>
<dbReference type="RefSeq" id="WP_126628824.1">
    <property type="nucleotide sequence ID" value="NZ_BIFT01000001.1"/>
</dbReference>
<evidence type="ECO:0000259" key="1">
    <source>
        <dbReference type="Pfam" id="PF01261"/>
    </source>
</evidence>
<gene>
    <name evidence="2" type="ORF">KDA_41120</name>
</gene>